<dbReference type="GO" id="GO:0008106">
    <property type="term" value="F:alcohol dehydrogenase (NADP+) activity"/>
    <property type="evidence" value="ECO:0007669"/>
    <property type="project" value="UniProtKB-EC"/>
</dbReference>
<evidence type="ECO:0000313" key="9">
    <source>
        <dbReference type="EMBL" id="SDQ90086.1"/>
    </source>
</evidence>
<dbReference type="SUPFAM" id="SSF51735">
    <property type="entry name" value="NAD(P)-binding Rossmann-fold domains"/>
    <property type="match status" value="1"/>
</dbReference>
<keyword evidence="10" id="KW-1185">Reference proteome</keyword>
<keyword evidence="3 7" id="KW-0862">Zinc</keyword>
<dbReference type="PANTHER" id="PTHR42683">
    <property type="entry name" value="ALDEHYDE REDUCTASE"/>
    <property type="match status" value="1"/>
</dbReference>
<dbReference type="InterPro" id="IPR011032">
    <property type="entry name" value="GroES-like_sf"/>
</dbReference>
<comment type="catalytic activity">
    <reaction evidence="6">
        <text>a primary alcohol + NADP(+) = an aldehyde + NADPH + H(+)</text>
        <dbReference type="Rhea" id="RHEA:15937"/>
        <dbReference type="ChEBI" id="CHEBI:15378"/>
        <dbReference type="ChEBI" id="CHEBI:15734"/>
        <dbReference type="ChEBI" id="CHEBI:17478"/>
        <dbReference type="ChEBI" id="CHEBI:57783"/>
        <dbReference type="ChEBI" id="CHEBI:58349"/>
        <dbReference type="EC" id="1.1.1.2"/>
    </reaction>
</comment>
<reference evidence="10" key="1">
    <citation type="submission" date="2016-10" db="EMBL/GenBank/DDBJ databases">
        <authorList>
            <person name="Varghese N."/>
            <person name="Submissions S."/>
        </authorList>
    </citation>
    <scope>NUCLEOTIDE SEQUENCE [LARGE SCALE GENOMIC DNA]</scope>
    <source>
        <strain evidence="10">DSM 44142</strain>
    </source>
</reference>
<dbReference type="PROSITE" id="PS00059">
    <property type="entry name" value="ADH_ZINC"/>
    <property type="match status" value="1"/>
</dbReference>
<evidence type="ECO:0000256" key="7">
    <source>
        <dbReference type="RuleBase" id="RU361277"/>
    </source>
</evidence>
<dbReference type="SMART" id="SM00829">
    <property type="entry name" value="PKS_ER"/>
    <property type="match status" value="1"/>
</dbReference>
<organism evidence="9 10">
    <name type="scientific">Tsukamurella pulmonis</name>
    <dbReference type="NCBI Taxonomy" id="47312"/>
    <lineage>
        <taxon>Bacteria</taxon>
        <taxon>Bacillati</taxon>
        <taxon>Actinomycetota</taxon>
        <taxon>Actinomycetes</taxon>
        <taxon>Mycobacteriales</taxon>
        <taxon>Tsukamurellaceae</taxon>
        <taxon>Tsukamurella</taxon>
    </lineage>
</organism>
<dbReference type="Pfam" id="PF00107">
    <property type="entry name" value="ADH_zinc_N"/>
    <property type="match status" value="1"/>
</dbReference>
<keyword evidence="4" id="KW-0560">Oxidoreductase</keyword>
<dbReference type="InterPro" id="IPR036291">
    <property type="entry name" value="NAD(P)-bd_dom_sf"/>
</dbReference>
<sequence>MGNDSGRTMGSMIVNAYGATSATEPLTPMTVERRDPGPHDVQIAVRYAGICHSDIHTVRSEWGPARYPVVPGHEIAGEVTAIGSEVTKFAVGDRVGVGCFVDSCRECAACVRGEEQYCERGMVGTYNAKGRDGQPTQGGYSTGIVVDENYVLRVPESIDYAAAAPLLCAGITLFSPLRHWNVGPGTKVAIIGLGGLGHMGVKLAAAMGAEVTVLSQSLKKMEDGLRLGAAHYYATSDPDTFKVLRNQFDVIINTVSANLDMHQYFGMLAVDGTLVEVGLPEHPVPVNVFDLTRNRRSFAGSMIGGIAQTQEMLDFCAEHGIGSEIELISADQINEAYERVIASDVRYRFVIDTATLEAPATAGS</sequence>
<dbReference type="SUPFAM" id="SSF50129">
    <property type="entry name" value="GroES-like"/>
    <property type="match status" value="1"/>
</dbReference>
<evidence type="ECO:0000256" key="2">
    <source>
        <dbReference type="ARBA" id="ARBA00022723"/>
    </source>
</evidence>
<evidence type="ECO:0000256" key="5">
    <source>
        <dbReference type="ARBA" id="ARBA00024074"/>
    </source>
</evidence>
<dbReference type="InterPro" id="IPR020843">
    <property type="entry name" value="ER"/>
</dbReference>
<name>A0A1H1EPQ5_9ACTN</name>
<dbReference type="InterPro" id="IPR013149">
    <property type="entry name" value="ADH-like_C"/>
</dbReference>
<dbReference type="Gene3D" id="3.40.50.720">
    <property type="entry name" value="NAD(P)-binding Rossmann-like Domain"/>
    <property type="match status" value="1"/>
</dbReference>
<dbReference type="GO" id="GO:0008270">
    <property type="term" value="F:zinc ion binding"/>
    <property type="evidence" value="ECO:0007669"/>
    <property type="project" value="InterPro"/>
</dbReference>
<feature type="domain" description="Enoyl reductase (ER)" evidence="8">
    <location>
        <begin position="18"/>
        <end position="351"/>
    </location>
</feature>
<dbReference type="InterPro" id="IPR002328">
    <property type="entry name" value="ADH_Zn_CS"/>
</dbReference>
<dbReference type="EC" id="1.1.1.2" evidence="5"/>
<evidence type="ECO:0000313" key="10">
    <source>
        <dbReference type="Proteomes" id="UP000183053"/>
    </source>
</evidence>
<dbReference type="InterPro" id="IPR013154">
    <property type="entry name" value="ADH-like_N"/>
</dbReference>
<dbReference type="AlphaFoldDB" id="A0A1H1EPQ5"/>
<comment type="similarity">
    <text evidence="7">Belongs to the zinc-containing alcohol dehydrogenase family.</text>
</comment>
<accession>A0A1H1EPQ5</accession>
<evidence type="ECO:0000256" key="1">
    <source>
        <dbReference type="ARBA" id="ARBA00001947"/>
    </source>
</evidence>
<dbReference type="Gene3D" id="3.90.180.10">
    <property type="entry name" value="Medium-chain alcohol dehydrogenases, catalytic domain"/>
    <property type="match status" value="1"/>
</dbReference>
<dbReference type="Pfam" id="PF08240">
    <property type="entry name" value="ADH_N"/>
    <property type="match status" value="1"/>
</dbReference>
<evidence type="ECO:0000256" key="3">
    <source>
        <dbReference type="ARBA" id="ARBA00022833"/>
    </source>
</evidence>
<dbReference type="EMBL" id="FNLF01000002">
    <property type="protein sequence ID" value="SDQ90086.1"/>
    <property type="molecule type" value="Genomic_DNA"/>
</dbReference>
<proteinExistence type="inferred from homology"/>
<protein>
    <recommendedName>
        <fullName evidence="5">alcohol dehydrogenase (NADP(+))</fullName>
        <ecNumber evidence="5">1.1.1.2</ecNumber>
    </recommendedName>
</protein>
<evidence type="ECO:0000256" key="6">
    <source>
        <dbReference type="ARBA" id="ARBA00048262"/>
    </source>
</evidence>
<keyword evidence="2 7" id="KW-0479">Metal-binding</keyword>
<dbReference type="CDD" id="cd05283">
    <property type="entry name" value="CAD1"/>
    <property type="match status" value="1"/>
</dbReference>
<evidence type="ECO:0000256" key="4">
    <source>
        <dbReference type="ARBA" id="ARBA00023002"/>
    </source>
</evidence>
<dbReference type="FunFam" id="3.40.50.720:FF:000022">
    <property type="entry name" value="Cinnamyl alcohol dehydrogenase"/>
    <property type="match status" value="1"/>
</dbReference>
<dbReference type="InterPro" id="IPR047109">
    <property type="entry name" value="CAD-like"/>
</dbReference>
<comment type="cofactor">
    <cofactor evidence="1 7">
        <name>Zn(2+)</name>
        <dbReference type="ChEBI" id="CHEBI:29105"/>
    </cofactor>
</comment>
<gene>
    <name evidence="9" type="ORF">SAMN04489765_2279</name>
</gene>
<evidence type="ECO:0000259" key="8">
    <source>
        <dbReference type="SMART" id="SM00829"/>
    </source>
</evidence>
<dbReference type="Proteomes" id="UP000183053">
    <property type="component" value="Unassembled WGS sequence"/>
</dbReference>
<dbReference type="STRING" id="47312.SAMN04489765_2279"/>